<feature type="active site" description="Schiff-base intermediate with DNA" evidence="15">
    <location>
        <position position="2"/>
    </location>
</feature>
<dbReference type="InterPro" id="IPR015887">
    <property type="entry name" value="DNA_glyclase_Znf_dom_DNA_BS"/>
</dbReference>
<evidence type="ECO:0000256" key="4">
    <source>
        <dbReference type="ARBA" id="ARBA00022723"/>
    </source>
</evidence>
<dbReference type="EMBL" id="AGWL01000008">
    <property type="protein sequence ID" value="EKU94514.1"/>
    <property type="molecule type" value="Genomic_DNA"/>
</dbReference>
<evidence type="ECO:0000256" key="10">
    <source>
        <dbReference type="ARBA" id="ARBA00023204"/>
    </source>
</evidence>
<dbReference type="HOGENOM" id="CLU_038423_1_2_11"/>
<evidence type="ECO:0000256" key="12">
    <source>
        <dbReference type="ARBA" id="ARBA00023268"/>
    </source>
</evidence>
<comment type="function">
    <text evidence="15">Involved in base excision repair of DNA damaged by oxidation or by mutagenic agents. Acts as DNA glycosylase that recognizes and removes damaged bases. Has a preference for oxidized purines, such as 7,8-dihydro-8-oxoguanine (8-oxoG). Has AP (apurinic/apyrimidinic) lyase activity and introduces nicks in the DNA strand. Cleaves the DNA backbone by beta-delta elimination to generate a single-strand break at the site of the removed base with both 3'- and 5'-phosphates.</text>
</comment>
<feature type="active site" description="Proton donor" evidence="15">
    <location>
        <position position="3"/>
    </location>
</feature>
<dbReference type="PANTHER" id="PTHR22993:SF9">
    <property type="entry name" value="FORMAMIDOPYRIMIDINE-DNA GLYCOSYLASE"/>
    <property type="match status" value="1"/>
</dbReference>
<feature type="domain" description="Formamidopyrimidine-DNA glycosylase catalytic" evidence="17">
    <location>
        <begin position="2"/>
        <end position="132"/>
    </location>
</feature>
<keyword evidence="12 15" id="KW-0511">Multifunctional enzyme</keyword>
<dbReference type="AlphaFoldDB" id="K9EB73"/>
<reference evidence="18 19" key="1">
    <citation type="submission" date="2012-09" db="EMBL/GenBank/DDBJ databases">
        <title>The Genome Sequence of Actinobaculum massiliae ACS-171-V-COL2.</title>
        <authorList>
            <consortium name="The Broad Institute Genome Sequencing Platform"/>
            <person name="Earl A."/>
            <person name="Ward D."/>
            <person name="Feldgarden M."/>
            <person name="Gevers D."/>
            <person name="Saerens B."/>
            <person name="Vaneechoutte M."/>
            <person name="Walker B."/>
            <person name="Young S.K."/>
            <person name="Zeng Q."/>
            <person name="Gargeya S."/>
            <person name="Fitzgerald M."/>
            <person name="Haas B."/>
            <person name="Abouelleil A."/>
            <person name="Alvarado L."/>
            <person name="Arachchi H.M."/>
            <person name="Berlin A."/>
            <person name="Chapman S.B."/>
            <person name="Goldberg J."/>
            <person name="Griggs A."/>
            <person name="Gujja S."/>
            <person name="Hansen M."/>
            <person name="Howarth C."/>
            <person name="Imamovic A."/>
            <person name="Larimer J."/>
            <person name="McCowen C."/>
            <person name="Montmayeur A."/>
            <person name="Murphy C."/>
            <person name="Neiman D."/>
            <person name="Pearson M."/>
            <person name="Priest M."/>
            <person name="Roberts A."/>
            <person name="Saif S."/>
            <person name="Shea T."/>
            <person name="Sisk P."/>
            <person name="Sykes S."/>
            <person name="Wortman J."/>
            <person name="Nusbaum C."/>
            <person name="Birren B."/>
        </authorList>
    </citation>
    <scope>NUCLEOTIDE SEQUENCE [LARGE SCALE GENOMIC DNA]</scope>
    <source>
        <strain evidence="19">ACS-171-V-Col2</strain>
    </source>
</reference>
<dbReference type="Gene3D" id="3.20.190.10">
    <property type="entry name" value="MutM-like, N-terminal"/>
    <property type="match status" value="1"/>
</dbReference>
<dbReference type="SMART" id="SM01232">
    <property type="entry name" value="H2TH"/>
    <property type="match status" value="1"/>
</dbReference>
<sequence>MPELPEVESVRRGLVQHAAGQRIHSVQTFGNRVIRYAPAGLQSVIGARIRAVARRGKFLWFELDDAAGSWAGNASSAAGAADGCGGPSLALVAHLGMSGQFRVDSEPERHLRARLLFENGTRLDFIDQRTFGYLAPAALVPTPDGDRGGEGSTGPYIPANIVHIARDVLDPALNVPEFERALGAKCTAVKTALLDQTLISGVGNIYADEALFRAGIHPRQPASTLKMVEITRLLDALGEVLREALRAGGTSFDALYVHVNGESGYFERSLRVYGRAGKQCLQCGGVVKRIMQGGRSASFCPCCQPLRRRKLR</sequence>
<evidence type="ECO:0000256" key="2">
    <source>
        <dbReference type="ARBA" id="ARBA00009409"/>
    </source>
</evidence>
<feature type="binding site" evidence="15">
    <location>
        <position position="129"/>
    </location>
    <ligand>
        <name>DNA</name>
        <dbReference type="ChEBI" id="CHEBI:16991"/>
    </ligand>
</feature>
<comment type="catalytic activity">
    <reaction evidence="14 15">
        <text>2'-deoxyribonucleotide-(2'-deoxyribose 5'-phosphate)-2'-deoxyribonucleotide-DNA = a 3'-end 2'-deoxyribonucleotide-(2,3-dehydro-2,3-deoxyribose 5'-phosphate)-DNA + a 5'-end 5'-phospho-2'-deoxyribonucleoside-DNA + H(+)</text>
        <dbReference type="Rhea" id="RHEA:66592"/>
        <dbReference type="Rhea" id="RHEA-COMP:13180"/>
        <dbReference type="Rhea" id="RHEA-COMP:16897"/>
        <dbReference type="Rhea" id="RHEA-COMP:17067"/>
        <dbReference type="ChEBI" id="CHEBI:15378"/>
        <dbReference type="ChEBI" id="CHEBI:136412"/>
        <dbReference type="ChEBI" id="CHEBI:157695"/>
        <dbReference type="ChEBI" id="CHEBI:167181"/>
        <dbReference type="EC" id="4.2.99.18"/>
    </reaction>
</comment>
<dbReference type="Pfam" id="PF06831">
    <property type="entry name" value="H2TH"/>
    <property type="match status" value="1"/>
</dbReference>
<evidence type="ECO:0000256" key="15">
    <source>
        <dbReference type="HAMAP-Rule" id="MF_00103"/>
    </source>
</evidence>
<keyword evidence="19" id="KW-1185">Reference proteome</keyword>
<feature type="binding site" evidence="15">
    <location>
        <position position="185"/>
    </location>
    <ligand>
        <name>DNA</name>
        <dbReference type="ChEBI" id="CHEBI:16991"/>
    </ligand>
</feature>
<keyword evidence="8 15" id="KW-0862">Zinc</keyword>
<evidence type="ECO:0000256" key="14">
    <source>
        <dbReference type="ARBA" id="ARBA00044632"/>
    </source>
</evidence>
<evidence type="ECO:0000259" key="17">
    <source>
        <dbReference type="PROSITE" id="PS51068"/>
    </source>
</evidence>
<feature type="domain" description="FPG-type" evidence="16">
    <location>
        <begin position="271"/>
        <end position="305"/>
    </location>
</feature>
<dbReference type="GO" id="GO:0034039">
    <property type="term" value="F:8-oxo-7,8-dihydroguanine DNA N-glycosylase activity"/>
    <property type="evidence" value="ECO:0007669"/>
    <property type="project" value="TreeGrafter"/>
</dbReference>
<dbReference type="PATRIC" id="fig|883066.3.peg.1524"/>
<evidence type="ECO:0000256" key="9">
    <source>
        <dbReference type="ARBA" id="ARBA00023125"/>
    </source>
</evidence>
<comment type="similarity">
    <text evidence="2 15">Belongs to the FPG family.</text>
</comment>
<feature type="binding site" evidence="15">
    <location>
        <position position="110"/>
    </location>
    <ligand>
        <name>DNA</name>
        <dbReference type="ChEBI" id="CHEBI:16991"/>
    </ligand>
</feature>
<dbReference type="GO" id="GO:0008270">
    <property type="term" value="F:zinc ion binding"/>
    <property type="evidence" value="ECO:0007669"/>
    <property type="project" value="UniProtKB-UniRule"/>
</dbReference>
<dbReference type="CDD" id="cd08966">
    <property type="entry name" value="EcFpg-like_N"/>
    <property type="match status" value="1"/>
</dbReference>
<dbReference type="SMART" id="SM00898">
    <property type="entry name" value="Fapy_DNA_glyco"/>
    <property type="match status" value="1"/>
</dbReference>
<dbReference type="Pfam" id="PF01149">
    <property type="entry name" value="Fapy_DNA_glyco"/>
    <property type="match status" value="1"/>
</dbReference>
<name>K9EB73_9ACTO</name>
<feature type="active site" description="Proton donor; for beta-elimination activity" evidence="15">
    <location>
        <position position="57"/>
    </location>
</feature>
<dbReference type="RefSeq" id="WP_007001666.1">
    <property type="nucleotide sequence ID" value="NZ_JH992956.1"/>
</dbReference>
<comment type="catalytic activity">
    <reaction evidence="1 15">
        <text>Hydrolysis of DNA containing ring-opened 7-methylguanine residues, releasing 2,6-diamino-4-hydroxy-5-(N-methyl)formamidopyrimidine.</text>
        <dbReference type="EC" id="3.2.2.23"/>
    </reaction>
</comment>
<protein>
    <recommendedName>
        <fullName evidence="15">Formamidopyrimidine-DNA glycosylase</fullName>
        <shortName evidence="15">Fapy-DNA glycosylase</shortName>
        <ecNumber evidence="15">3.2.2.23</ecNumber>
    </recommendedName>
    <alternativeName>
        <fullName evidence="15">DNA-(apurinic or apyrimidinic site) lyase MutM</fullName>
        <shortName evidence="15">AP lyase MutM</shortName>
        <ecNumber evidence="15">4.2.99.18</ecNumber>
    </alternativeName>
</protein>
<keyword evidence="11 15" id="KW-0456">Lyase</keyword>
<dbReference type="NCBIfam" id="NF002211">
    <property type="entry name" value="PRK01103.1"/>
    <property type="match status" value="1"/>
</dbReference>
<dbReference type="FunFam" id="1.10.8.50:FF:000003">
    <property type="entry name" value="Formamidopyrimidine-DNA glycosylase"/>
    <property type="match status" value="1"/>
</dbReference>
<dbReference type="PROSITE" id="PS51068">
    <property type="entry name" value="FPG_CAT"/>
    <property type="match status" value="1"/>
</dbReference>
<dbReference type="HAMAP" id="MF_00103">
    <property type="entry name" value="Fapy_DNA_glycosyl"/>
    <property type="match status" value="1"/>
</dbReference>
<evidence type="ECO:0000256" key="11">
    <source>
        <dbReference type="ARBA" id="ARBA00023239"/>
    </source>
</evidence>
<evidence type="ECO:0000256" key="1">
    <source>
        <dbReference type="ARBA" id="ARBA00001668"/>
    </source>
</evidence>
<keyword evidence="6 15" id="KW-0863">Zinc-finger</keyword>
<dbReference type="Gene3D" id="1.10.8.50">
    <property type="match status" value="1"/>
</dbReference>
<comment type="subunit">
    <text evidence="3 15">Monomer.</text>
</comment>
<dbReference type="InterPro" id="IPR020629">
    <property type="entry name" value="FPG_Glyclase"/>
</dbReference>
<dbReference type="PANTHER" id="PTHR22993">
    <property type="entry name" value="FORMAMIDOPYRIMIDINE-DNA GLYCOSYLASE"/>
    <property type="match status" value="1"/>
</dbReference>
<dbReference type="SUPFAM" id="SSF57716">
    <property type="entry name" value="Glucocorticoid receptor-like (DNA-binding domain)"/>
    <property type="match status" value="1"/>
</dbReference>
<dbReference type="GO" id="GO:0006284">
    <property type="term" value="P:base-excision repair"/>
    <property type="evidence" value="ECO:0007669"/>
    <property type="project" value="InterPro"/>
</dbReference>
<evidence type="ECO:0000256" key="7">
    <source>
        <dbReference type="ARBA" id="ARBA00022801"/>
    </source>
</evidence>
<dbReference type="InterPro" id="IPR010663">
    <property type="entry name" value="Znf_FPG/IleRS"/>
</dbReference>
<keyword evidence="9 15" id="KW-0238">DNA-binding</keyword>
<dbReference type="Pfam" id="PF06827">
    <property type="entry name" value="zf-FPG_IleRS"/>
    <property type="match status" value="1"/>
</dbReference>
<keyword evidence="4 15" id="KW-0479">Metal-binding</keyword>
<keyword evidence="5 15" id="KW-0227">DNA damage</keyword>
<dbReference type="NCBIfam" id="TIGR00577">
    <property type="entry name" value="fpg"/>
    <property type="match status" value="1"/>
</dbReference>
<comment type="caution">
    <text evidence="18">The sequence shown here is derived from an EMBL/GenBank/DDBJ whole genome shotgun (WGS) entry which is preliminary data.</text>
</comment>
<dbReference type="STRING" id="202789.GCA_001457435_00645"/>
<proteinExistence type="inferred from homology"/>
<keyword evidence="10 15" id="KW-0234">DNA repair</keyword>
<dbReference type="EC" id="4.2.99.18" evidence="15"/>
<dbReference type="InterPro" id="IPR015886">
    <property type="entry name" value="H2TH_FPG"/>
</dbReference>
<accession>K9EB73</accession>
<dbReference type="GO" id="GO:0140078">
    <property type="term" value="F:class I DNA-(apurinic or apyrimidinic site) endonuclease activity"/>
    <property type="evidence" value="ECO:0007669"/>
    <property type="project" value="UniProtKB-EC"/>
</dbReference>
<dbReference type="InterPro" id="IPR010979">
    <property type="entry name" value="Ribosomal_uS13-like_H2TH"/>
</dbReference>
<feature type="active site" description="Proton donor; for delta-elimination activity" evidence="15">
    <location>
        <position position="295"/>
    </location>
</feature>
<evidence type="ECO:0000256" key="5">
    <source>
        <dbReference type="ARBA" id="ARBA00022763"/>
    </source>
</evidence>
<dbReference type="PROSITE" id="PS51066">
    <property type="entry name" value="ZF_FPG_2"/>
    <property type="match status" value="1"/>
</dbReference>
<evidence type="ECO:0000313" key="19">
    <source>
        <dbReference type="Proteomes" id="UP000009888"/>
    </source>
</evidence>
<dbReference type="InterPro" id="IPR035937">
    <property type="entry name" value="FPG_N"/>
</dbReference>
<gene>
    <name evidence="15" type="primary">mutM</name>
    <name evidence="15" type="synonym">fpg</name>
    <name evidence="18" type="ORF">HMPREF9233_01461</name>
</gene>
<organism evidence="18 19">
    <name type="scientific">Actinobaculum massiliense ACS-171-V-Col2</name>
    <dbReference type="NCBI Taxonomy" id="883066"/>
    <lineage>
        <taxon>Bacteria</taxon>
        <taxon>Bacillati</taxon>
        <taxon>Actinomycetota</taxon>
        <taxon>Actinomycetes</taxon>
        <taxon>Actinomycetales</taxon>
        <taxon>Actinomycetaceae</taxon>
        <taxon>Actinobaculum</taxon>
    </lineage>
</organism>
<evidence type="ECO:0000313" key="18">
    <source>
        <dbReference type="EMBL" id="EKU94514.1"/>
    </source>
</evidence>
<evidence type="ECO:0000256" key="8">
    <source>
        <dbReference type="ARBA" id="ARBA00022833"/>
    </source>
</evidence>
<dbReference type="eggNOG" id="COG0266">
    <property type="taxonomic scope" value="Bacteria"/>
</dbReference>
<dbReference type="GO" id="GO:0003690">
    <property type="term" value="F:double-stranded DNA binding"/>
    <property type="evidence" value="ECO:0007669"/>
    <property type="project" value="UniProtKB-ARBA"/>
</dbReference>
<evidence type="ECO:0000256" key="6">
    <source>
        <dbReference type="ARBA" id="ARBA00022771"/>
    </source>
</evidence>
<dbReference type="SUPFAM" id="SSF81624">
    <property type="entry name" value="N-terminal domain of MutM-like DNA repair proteins"/>
    <property type="match status" value="1"/>
</dbReference>
<dbReference type="SUPFAM" id="SSF46946">
    <property type="entry name" value="S13-like H2TH domain"/>
    <property type="match status" value="1"/>
</dbReference>
<dbReference type="InterPro" id="IPR012319">
    <property type="entry name" value="FPG_cat"/>
</dbReference>
<dbReference type="GO" id="GO:0006979">
    <property type="term" value="P:response to oxidative stress"/>
    <property type="evidence" value="ECO:0007669"/>
    <property type="project" value="UniProtKB-ARBA"/>
</dbReference>
<dbReference type="InterPro" id="IPR000214">
    <property type="entry name" value="Znf_DNA_glyclase/AP_lyase"/>
</dbReference>
<keyword evidence="13 15" id="KW-0326">Glycosidase</keyword>
<dbReference type="EC" id="3.2.2.23" evidence="15"/>
<dbReference type="Proteomes" id="UP000009888">
    <property type="component" value="Unassembled WGS sequence"/>
</dbReference>
<evidence type="ECO:0000256" key="13">
    <source>
        <dbReference type="ARBA" id="ARBA00023295"/>
    </source>
</evidence>
<evidence type="ECO:0000256" key="3">
    <source>
        <dbReference type="ARBA" id="ARBA00011245"/>
    </source>
</evidence>
<keyword evidence="7 15" id="KW-0378">Hydrolase</keyword>
<dbReference type="PROSITE" id="PS01242">
    <property type="entry name" value="ZF_FPG_1"/>
    <property type="match status" value="1"/>
</dbReference>
<evidence type="ECO:0000259" key="16">
    <source>
        <dbReference type="PROSITE" id="PS51066"/>
    </source>
</evidence>
<comment type="cofactor">
    <cofactor evidence="15">
        <name>Zn(2+)</name>
        <dbReference type="ChEBI" id="CHEBI:29105"/>
    </cofactor>
    <text evidence="15">Binds 1 zinc ion per subunit.</text>
</comment>
<dbReference type="GO" id="GO:0003684">
    <property type="term" value="F:damaged DNA binding"/>
    <property type="evidence" value="ECO:0007669"/>
    <property type="project" value="InterPro"/>
</dbReference>